<accession>A0AAV4X3J1</accession>
<sequence length="136" mass="14175">MKKLGDGGRVGITAKLGRKCKSGVIRFKINPPSLFTSLRQNAPWLGHQVGNIAASLGPQSCLCALSLSSLLGRKVDSTLCKLQIAVPVVPPTGGGDFQQVLIAAPTSAGGCLCCDAPMLRRKGRRKGVAVKEFTGC</sequence>
<evidence type="ECO:0000313" key="2">
    <source>
        <dbReference type="Proteomes" id="UP001054837"/>
    </source>
</evidence>
<dbReference type="AlphaFoldDB" id="A0AAV4X3J1"/>
<name>A0AAV4X3J1_9ARAC</name>
<reference evidence="1 2" key="1">
    <citation type="submission" date="2021-06" db="EMBL/GenBank/DDBJ databases">
        <title>Caerostris darwini draft genome.</title>
        <authorList>
            <person name="Kono N."/>
            <person name="Arakawa K."/>
        </authorList>
    </citation>
    <scope>NUCLEOTIDE SEQUENCE [LARGE SCALE GENOMIC DNA]</scope>
</reference>
<gene>
    <name evidence="1" type="ORF">CDAR_59111</name>
</gene>
<organism evidence="1 2">
    <name type="scientific">Caerostris darwini</name>
    <dbReference type="NCBI Taxonomy" id="1538125"/>
    <lineage>
        <taxon>Eukaryota</taxon>
        <taxon>Metazoa</taxon>
        <taxon>Ecdysozoa</taxon>
        <taxon>Arthropoda</taxon>
        <taxon>Chelicerata</taxon>
        <taxon>Arachnida</taxon>
        <taxon>Araneae</taxon>
        <taxon>Araneomorphae</taxon>
        <taxon>Entelegynae</taxon>
        <taxon>Araneoidea</taxon>
        <taxon>Araneidae</taxon>
        <taxon>Caerostris</taxon>
    </lineage>
</organism>
<proteinExistence type="predicted"/>
<evidence type="ECO:0000313" key="1">
    <source>
        <dbReference type="EMBL" id="GIY89233.1"/>
    </source>
</evidence>
<dbReference type="EMBL" id="BPLQ01015594">
    <property type="protein sequence ID" value="GIY89233.1"/>
    <property type="molecule type" value="Genomic_DNA"/>
</dbReference>
<dbReference type="Proteomes" id="UP001054837">
    <property type="component" value="Unassembled WGS sequence"/>
</dbReference>
<keyword evidence="2" id="KW-1185">Reference proteome</keyword>
<protein>
    <submittedName>
        <fullName evidence="1">Uncharacterized protein</fullName>
    </submittedName>
</protein>
<comment type="caution">
    <text evidence="1">The sequence shown here is derived from an EMBL/GenBank/DDBJ whole genome shotgun (WGS) entry which is preliminary data.</text>
</comment>